<gene>
    <name evidence="1" type="ORF">PPGU16_73860</name>
</gene>
<evidence type="ECO:0000313" key="1">
    <source>
        <dbReference type="EMBL" id="BCF94319.1"/>
    </source>
</evidence>
<dbReference type="AlphaFoldDB" id="A0A7I8C1D5"/>
<dbReference type="KEGG" id="plad:PPGU16_73860"/>
<accession>A0A7I8C1D5</accession>
<name>A0A7I8C1D5_9BURK</name>
<proteinExistence type="predicted"/>
<sequence length="101" mass="11434">MTTVVQPPRRTKYLREICIPAVHSLVCRFTTALSDLPTYAPAAFAAIKQRLSVRLWTLRSIRHRDELLKYVLKRVHIAAMVIAHKKGDVTEDVVLAAKAAR</sequence>
<protein>
    <submittedName>
        <fullName evidence="1">Uncharacterized protein</fullName>
    </submittedName>
</protein>
<geneLocation type="plasmid" evidence="1 2">
    <name>PPGU16_p1</name>
</geneLocation>
<keyword evidence="2" id="KW-1185">Reference proteome</keyword>
<organism evidence="1 2">
    <name type="scientific">Paraburkholderia largidicola</name>
    <dbReference type="NCBI Taxonomy" id="3014751"/>
    <lineage>
        <taxon>Bacteria</taxon>
        <taxon>Pseudomonadati</taxon>
        <taxon>Pseudomonadota</taxon>
        <taxon>Betaproteobacteria</taxon>
        <taxon>Burkholderiales</taxon>
        <taxon>Burkholderiaceae</taxon>
        <taxon>Paraburkholderia</taxon>
    </lineage>
</organism>
<evidence type="ECO:0000313" key="2">
    <source>
        <dbReference type="Proteomes" id="UP000510888"/>
    </source>
</evidence>
<keyword evidence="1" id="KW-0614">Plasmid</keyword>
<dbReference type="Proteomes" id="UP000510888">
    <property type="component" value="Plasmid PPGU16_p1"/>
</dbReference>
<dbReference type="EMBL" id="AP023176">
    <property type="protein sequence ID" value="BCF94319.1"/>
    <property type="molecule type" value="Genomic_DNA"/>
</dbReference>
<reference evidence="1 2" key="1">
    <citation type="journal article" date="2020" name="Genes (Basel)">
        <title>Genomic Comparison of Insect Gut Symbionts from Divergent Burkholderia Subclades.</title>
        <authorList>
            <person name="Takeshita K."/>
            <person name="Kikuchi Y."/>
        </authorList>
    </citation>
    <scope>NUCLEOTIDE SEQUENCE [LARGE SCALE GENOMIC DNA]</scope>
    <source>
        <strain evidence="1 2">PGU16</strain>
        <plasmid evidence="1 2">PPGU16_p1</plasmid>
    </source>
</reference>